<evidence type="ECO:0000256" key="3">
    <source>
        <dbReference type="SAM" id="SignalP"/>
    </source>
</evidence>
<name>A0A2H8TGV8_9HEMI</name>
<keyword evidence="1" id="KW-0175">Coiled coil</keyword>
<evidence type="ECO:0000256" key="1">
    <source>
        <dbReference type="SAM" id="Coils"/>
    </source>
</evidence>
<keyword evidence="3" id="KW-0732">Signal</keyword>
<feature type="chain" id="PRO_5014155358" evidence="3">
    <location>
        <begin position="24"/>
        <end position="1410"/>
    </location>
</feature>
<evidence type="ECO:0000256" key="2">
    <source>
        <dbReference type="SAM" id="MobiDB-lite"/>
    </source>
</evidence>
<protein>
    <submittedName>
        <fullName evidence="4">Transport and Golgi organization protein 1</fullName>
    </submittedName>
</protein>
<dbReference type="EMBL" id="GFXV01001552">
    <property type="protein sequence ID" value="MBW13357.1"/>
    <property type="molecule type" value="Transcribed_RNA"/>
</dbReference>
<proteinExistence type="predicted"/>
<dbReference type="OrthoDB" id="6627676at2759"/>
<gene>
    <name evidence="4" type="primary">Tango1_0</name>
</gene>
<feature type="coiled-coil region" evidence="1">
    <location>
        <begin position="1128"/>
        <end position="1169"/>
    </location>
</feature>
<feature type="signal peptide" evidence="3">
    <location>
        <begin position="1"/>
        <end position="23"/>
    </location>
</feature>
<evidence type="ECO:0000313" key="4">
    <source>
        <dbReference type="EMBL" id="MBW13357.1"/>
    </source>
</evidence>
<reference evidence="4" key="1">
    <citation type="submission" date="2017-10" db="EMBL/GenBank/DDBJ databases">
        <title>Transcriptome Assembly of Sugarcane Aphid Adults.</title>
        <authorList>
            <person name="Scully E.D."/>
            <person name="Palmer N.A."/>
            <person name="Geib S.M."/>
            <person name="Sarath G."/>
            <person name="Sattler S.E."/>
        </authorList>
    </citation>
    <scope>NUCLEOTIDE SEQUENCE</scope>
    <source>
        <tissue evidence="4">Whole body</tissue>
    </source>
</reference>
<organism evidence="4">
    <name type="scientific">Melanaphis sacchari</name>
    <dbReference type="NCBI Taxonomy" id="742174"/>
    <lineage>
        <taxon>Eukaryota</taxon>
        <taxon>Metazoa</taxon>
        <taxon>Ecdysozoa</taxon>
        <taxon>Arthropoda</taxon>
        <taxon>Hexapoda</taxon>
        <taxon>Insecta</taxon>
        <taxon>Pterygota</taxon>
        <taxon>Neoptera</taxon>
        <taxon>Paraneoptera</taxon>
        <taxon>Hemiptera</taxon>
        <taxon>Sternorrhyncha</taxon>
        <taxon>Aphidomorpha</taxon>
        <taxon>Aphidoidea</taxon>
        <taxon>Aphididae</taxon>
        <taxon>Aphidini</taxon>
        <taxon>Melanaphis</taxon>
    </lineage>
</organism>
<feature type="coiled-coil region" evidence="1">
    <location>
        <begin position="1202"/>
        <end position="1282"/>
    </location>
</feature>
<feature type="coiled-coil region" evidence="1">
    <location>
        <begin position="930"/>
        <end position="1080"/>
    </location>
</feature>
<accession>A0A2H8TGV8</accession>
<sequence>MFILKIIVITSVIFDVCSPAAQCGSDPVFEFQCLTPECDSALVNDKISVGRLLVSPKQNVTIIGQNNDMFLIKSLKGKISKIHKNHIRIFHLATDEHWKFKVNVLKNNLELCESSNLSNEENDNDSSISHISTNTDEMHFKKSDGIDTLEVFQDVNIKNTEQYDEKLSNETDSISSEYDNDIDNSIEIESEDEFDVDNILVQKPSTISSIDSNIDKNAVNDILFTRSNQILNSDSVNSEKNYKSNSINQQNTHTSTNEQQLENDTSVECSSGSCVKEINENIDTENSKSNIPPESTDNSFQQTIDNVQTTQQSHHLDKTDNLIKEPTNMPPTNINSKVKLQDNSIEETILNSSYQQKIENEKHIQEPSHLDKTDNSIKSVNIASQISNIDINLQDNNDSTEMFYINDSNQKSKPIQTTQQLPSEEEKIDVSIKESVNTNIVLQDSSIEVSLKDINKSTNNLNINSSYQPKSEEEQTVQQLSSIEEKTKILINESVNNIESQNSNTVEVNNDGTEQLNKSQHEYINNDSLSPITEAGNQQVNTDNYIQSPLLEKEIIEINDENRISNDNIMFTKENLRDEIINQPVSETLIDIPVLSNDYKEPESHYIQKDNLPNVESNVLNNDSTDSNITNSSTLQELINSPEIVSPTDYHTTIINEPDVTEISNKKSIDQCTSAECLKSIDNTPEYDNEKIQHQYTHENKELPSENIHKSMELNNNEQLKEFVPKSFVASFGHPETCSGVSCLNFKRNVDKTLKSQQPLNPVPRILNPDEISHSTSIGYEKEKESIINKITEQSEVELNFLNHLQNWLSSPTMISIDFIWSIFGDNTSEYNDVYIDAVENQKINEHDKNIKHSELYFIVVAAVTLLFSLIYYKYQNGSYENHLLTLLAAKDQNLLIVEKELSLLKELNSGNTQSSTEKNYEIESLNDHLTKSEDIISSQAIRIENLEQEIVELTENGMEMHTLLSSALESSTRNKEQLNALKVKLADSENLIAALTQKNYEKSIELEKRIDTGKALLINVEELTSKTNSLAEDNAKLSSQLEKVITKNKVKESKLLAEIDSLQFELDKQTHALMTAENEVSLSKDALQEVLSQKFNPADSKHFSSSVKLSAELKSAKHISEGYKHKLNEALKSNQQFLDNIENLKSDVVDLENKCSKLETMNEESVNKLNILTKFFKEQEQEYLKQINEKTVLCYNREGESSDLNEHIKSLNQEIINYRSEIQSLKKEITDQETSFKIQLSAADKKASDYWISFRQAERKLKEMELETAQLRNKLTMVDKKLENGAKSIDSSKDFEDELLDIPLPTVSPDFTLLSLLDFEPPPPILTNERLPPLGALGQAPSPPAPLVRRHNRSLSPGSPPPPQRSSAFRPLTQRYNYMNRESKICNMVVLKKLIYYNFLYSRFIGSFG</sequence>
<feature type="region of interest" description="Disordered" evidence="2">
    <location>
        <begin position="235"/>
        <end position="270"/>
    </location>
</feature>
<feature type="region of interest" description="Disordered" evidence="2">
    <location>
        <begin position="1329"/>
        <end position="1372"/>
    </location>
</feature>